<dbReference type="KEGG" id="bsa:Bacsa_0616"/>
<evidence type="ECO:0000313" key="2">
    <source>
        <dbReference type="Proteomes" id="UP000007486"/>
    </source>
</evidence>
<name>F0R0H6_PHOSB</name>
<dbReference type="AlphaFoldDB" id="F0R0H6"/>
<dbReference type="eggNOG" id="COG2731">
    <property type="taxonomic scope" value="Bacteria"/>
</dbReference>
<gene>
    <name evidence="1" type="ordered locus">Bacsa_0616</name>
</gene>
<protein>
    <recommendedName>
        <fullName evidence="3">YhcH/YjgK/YiaL family protein</fullName>
    </recommendedName>
</protein>
<dbReference type="NCBIfam" id="TIGR00022">
    <property type="entry name" value="YhcH/YjgK/YiaL family protein"/>
    <property type="match status" value="1"/>
</dbReference>
<dbReference type="OrthoDB" id="9792756at2"/>
<dbReference type="PANTHER" id="PTHR34986:SF1">
    <property type="entry name" value="PROTEIN YIAL"/>
    <property type="match status" value="1"/>
</dbReference>
<dbReference type="Gene3D" id="2.60.120.370">
    <property type="entry name" value="YhcH/YjgK/YiaL"/>
    <property type="match status" value="1"/>
</dbReference>
<dbReference type="Proteomes" id="UP000007486">
    <property type="component" value="Chromosome"/>
</dbReference>
<evidence type="ECO:0000313" key="1">
    <source>
        <dbReference type="EMBL" id="ADY35212.1"/>
    </source>
</evidence>
<dbReference type="InterPro" id="IPR004375">
    <property type="entry name" value="NanQ/TabA/YiaL"/>
</dbReference>
<dbReference type="STRING" id="667015.Bacsa_0616"/>
<dbReference type="GO" id="GO:0005829">
    <property type="term" value="C:cytosol"/>
    <property type="evidence" value="ECO:0007669"/>
    <property type="project" value="TreeGrafter"/>
</dbReference>
<evidence type="ECO:0008006" key="3">
    <source>
        <dbReference type="Google" id="ProtNLM"/>
    </source>
</evidence>
<reference evidence="1 2" key="1">
    <citation type="journal article" date="2011" name="Stand. Genomic Sci.">
        <title>Complete genome sequence of Bacteroides salanitronis type strain (BL78).</title>
        <authorList>
            <person name="Gronow S."/>
            <person name="Held B."/>
            <person name="Lucas S."/>
            <person name="Lapidus A."/>
            <person name="Del Rio T.G."/>
            <person name="Nolan M."/>
            <person name="Tice H."/>
            <person name="Deshpande S."/>
            <person name="Cheng J.F."/>
            <person name="Pitluck S."/>
            <person name="Liolios K."/>
            <person name="Pagani I."/>
            <person name="Ivanova N."/>
            <person name="Mavromatis K."/>
            <person name="Pati A."/>
            <person name="Tapia R."/>
            <person name="Han C."/>
            <person name="Goodwin L."/>
            <person name="Chen A."/>
            <person name="Palaniappan K."/>
            <person name="Land M."/>
            <person name="Hauser L."/>
            <person name="Chang Y.J."/>
            <person name="Jeffries C.D."/>
            <person name="Brambilla E.M."/>
            <person name="Rohde M."/>
            <person name="Goker M."/>
            <person name="Detter J.C."/>
            <person name="Woyke T."/>
            <person name="Bristow J."/>
            <person name="Markowitz V."/>
            <person name="Hugenholtz P."/>
            <person name="Kyrpides N.C."/>
            <person name="Klenk H.P."/>
            <person name="Eisen J.A."/>
        </authorList>
    </citation>
    <scope>NUCLEOTIDE SEQUENCE [LARGE SCALE GENOMIC DNA]</scope>
    <source>
        <strain evidence="1 2">DSM 18170</strain>
    </source>
</reference>
<sequence>MVVDTLENFEKYASLNPLFADVAAFFKTTDLNAHELGKMTLKENELTVNFTLAKPKTKEEAKLETHNDFIDIQIPLSGVELMGYTPRTDLPEEEYDTAKDRTFYKGLAQDYLTIKPGMFALFFPQDGHAPGVTPDEIKKLIVKVRVK</sequence>
<dbReference type="EMBL" id="CP002530">
    <property type="protein sequence ID" value="ADY35212.1"/>
    <property type="molecule type" value="Genomic_DNA"/>
</dbReference>
<keyword evidence="2" id="KW-1185">Reference proteome</keyword>
<dbReference type="PANTHER" id="PTHR34986">
    <property type="entry name" value="EVOLVED BETA-GALACTOSIDASE SUBUNIT BETA"/>
    <property type="match status" value="1"/>
</dbReference>
<proteinExistence type="predicted"/>
<dbReference type="SUPFAM" id="SSF51197">
    <property type="entry name" value="Clavaminate synthase-like"/>
    <property type="match status" value="1"/>
</dbReference>
<organism evidence="1 2">
    <name type="scientific">Phocaeicola salanitronis (strain DSM 18170 / JCM 13657 / CCUG 60908 / BL78)</name>
    <name type="common">Bacteroides salanitronis</name>
    <dbReference type="NCBI Taxonomy" id="667015"/>
    <lineage>
        <taxon>Bacteria</taxon>
        <taxon>Pseudomonadati</taxon>
        <taxon>Bacteroidota</taxon>
        <taxon>Bacteroidia</taxon>
        <taxon>Bacteroidales</taxon>
        <taxon>Bacteroidaceae</taxon>
        <taxon>Phocaeicola</taxon>
    </lineage>
</organism>
<dbReference type="HOGENOM" id="CLU_107139_2_1_10"/>
<accession>F0R0H6</accession>
<dbReference type="RefSeq" id="WP_013616667.1">
    <property type="nucleotide sequence ID" value="NC_015164.1"/>
</dbReference>
<dbReference type="Pfam" id="PF04074">
    <property type="entry name" value="DUF386"/>
    <property type="match status" value="1"/>
</dbReference>
<dbReference type="InterPro" id="IPR037012">
    <property type="entry name" value="NanQ/TabA/YiaL_sf"/>
</dbReference>